<dbReference type="EMBL" id="LZRT01000079">
    <property type="protein sequence ID" value="OUM87206.1"/>
    <property type="molecule type" value="Genomic_DNA"/>
</dbReference>
<keyword evidence="6 8" id="KW-1133">Transmembrane helix</keyword>
<evidence type="ECO:0000256" key="1">
    <source>
        <dbReference type="ARBA" id="ARBA00004651"/>
    </source>
</evidence>
<evidence type="ECO:0000256" key="7">
    <source>
        <dbReference type="ARBA" id="ARBA00023136"/>
    </source>
</evidence>
<evidence type="ECO:0000256" key="5">
    <source>
        <dbReference type="ARBA" id="ARBA00022960"/>
    </source>
</evidence>
<evidence type="ECO:0000313" key="10">
    <source>
        <dbReference type="Proteomes" id="UP000196475"/>
    </source>
</evidence>
<dbReference type="NCBIfam" id="TIGR03426">
    <property type="entry name" value="shape_MreD"/>
    <property type="match status" value="1"/>
</dbReference>
<evidence type="ECO:0000313" key="9">
    <source>
        <dbReference type="EMBL" id="OUM87206.1"/>
    </source>
</evidence>
<dbReference type="InterPro" id="IPR007227">
    <property type="entry name" value="Cell_shape_determining_MreD"/>
</dbReference>
<evidence type="ECO:0000256" key="6">
    <source>
        <dbReference type="ARBA" id="ARBA00022989"/>
    </source>
</evidence>
<name>A0A1Y3PM39_9BACI</name>
<keyword evidence="4 8" id="KW-0812">Transmembrane</keyword>
<dbReference type="Pfam" id="PF04093">
    <property type="entry name" value="MreD"/>
    <property type="match status" value="1"/>
</dbReference>
<organism evidence="9 10">
    <name type="scientific">Bacillus thermozeamaize</name>
    <dbReference type="NCBI Taxonomy" id="230954"/>
    <lineage>
        <taxon>Bacteria</taxon>
        <taxon>Bacillati</taxon>
        <taxon>Bacillota</taxon>
        <taxon>Bacilli</taxon>
        <taxon>Bacillales</taxon>
        <taxon>Bacillaceae</taxon>
        <taxon>Bacillus</taxon>
    </lineage>
</organism>
<keyword evidence="3" id="KW-1003">Cell membrane</keyword>
<evidence type="ECO:0000256" key="4">
    <source>
        <dbReference type="ARBA" id="ARBA00022692"/>
    </source>
</evidence>
<dbReference type="AlphaFoldDB" id="A0A1Y3PM39"/>
<sequence length="181" mass="19980">MAPGVRNGKQHLMFVLWGFVAFVLDGTVLQWFSPDVWGASQMVSPHLTLVVAAWWAVYHGPYQGLAAGALVGLAKDLIYGFTLGPSAVAMGLVCFLAGSLSRLIQPGFWFLLLVAAVGDLFYQAALLTVYRLFISFTVPLEWVLLHRFLPTMVANVLFALCLYPMMRRLLDRVATSEVGRD</sequence>
<feature type="transmembrane region" description="Helical" evidence="8">
    <location>
        <begin position="109"/>
        <end position="133"/>
    </location>
</feature>
<keyword evidence="5" id="KW-0133">Cell shape</keyword>
<proteinExistence type="inferred from homology"/>
<reference evidence="10" key="1">
    <citation type="submission" date="2016-06" db="EMBL/GenBank/DDBJ databases">
        <authorList>
            <person name="Nascimento L."/>
            <person name="Pereira R.V."/>
            <person name="Martins L.F."/>
            <person name="Quaggio R.B."/>
            <person name="Silva A.M."/>
            <person name="Setubal J.C."/>
        </authorList>
    </citation>
    <scope>NUCLEOTIDE SEQUENCE [LARGE SCALE GENOMIC DNA]</scope>
</reference>
<evidence type="ECO:0000256" key="8">
    <source>
        <dbReference type="SAM" id="Phobius"/>
    </source>
</evidence>
<comment type="similarity">
    <text evidence="2">Belongs to the MreD family.</text>
</comment>
<dbReference type="GO" id="GO:0008360">
    <property type="term" value="P:regulation of cell shape"/>
    <property type="evidence" value="ECO:0007669"/>
    <property type="project" value="UniProtKB-KW"/>
</dbReference>
<comment type="caution">
    <text evidence="9">The sequence shown here is derived from an EMBL/GenBank/DDBJ whole genome shotgun (WGS) entry which is preliminary data.</text>
</comment>
<protein>
    <submittedName>
        <fullName evidence="9">Rod shape-determining protein MreD</fullName>
    </submittedName>
</protein>
<dbReference type="Proteomes" id="UP000196475">
    <property type="component" value="Unassembled WGS sequence"/>
</dbReference>
<evidence type="ECO:0000256" key="3">
    <source>
        <dbReference type="ARBA" id="ARBA00022475"/>
    </source>
</evidence>
<comment type="subcellular location">
    <subcellularLocation>
        <location evidence="1">Cell membrane</location>
        <topology evidence="1">Multi-pass membrane protein</topology>
    </subcellularLocation>
</comment>
<feature type="transmembrane region" description="Helical" evidence="8">
    <location>
        <begin position="77"/>
        <end position="97"/>
    </location>
</feature>
<gene>
    <name evidence="9" type="ORF">BAA01_09040</name>
</gene>
<feature type="transmembrane region" description="Helical" evidence="8">
    <location>
        <begin position="145"/>
        <end position="163"/>
    </location>
</feature>
<keyword evidence="7 8" id="KW-0472">Membrane</keyword>
<accession>A0A1Y3PM39</accession>
<dbReference type="GO" id="GO:0005886">
    <property type="term" value="C:plasma membrane"/>
    <property type="evidence" value="ECO:0007669"/>
    <property type="project" value="UniProtKB-SubCell"/>
</dbReference>
<feature type="transmembrane region" description="Helical" evidence="8">
    <location>
        <begin position="12"/>
        <end position="32"/>
    </location>
</feature>
<evidence type="ECO:0000256" key="2">
    <source>
        <dbReference type="ARBA" id="ARBA00007776"/>
    </source>
</evidence>